<reference evidence="10 11" key="1">
    <citation type="submission" date="2017-04" db="EMBL/GenBank/DDBJ databases">
        <authorList>
            <person name="Veseli I.A."/>
            <person name="Tang C."/>
            <person name="Pombert J.-F."/>
        </authorList>
    </citation>
    <scope>NUCLEOTIDE SEQUENCE [LARGE SCALE GENOMIC DNA]</scope>
    <source>
        <strain evidence="10 11">ATCC 700373</strain>
    </source>
</reference>
<accession>A0AAC9RS29</accession>
<dbReference type="EC" id="3.4.-.-" evidence="9"/>
<dbReference type="GO" id="GO:0006508">
    <property type="term" value="P:proteolysis"/>
    <property type="evidence" value="ECO:0007669"/>
    <property type="project" value="UniProtKB-KW"/>
</dbReference>
<feature type="transmembrane region" description="Helical" evidence="9">
    <location>
        <begin position="81"/>
        <end position="100"/>
    </location>
</feature>
<dbReference type="SMART" id="SM00793">
    <property type="entry name" value="AgrB"/>
    <property type="match status" value="1"/>
</dbReference>
<keyword evidence="2 9" id="KW-0673">Quorum sensing</keyword>
<dbReference type="Proteomes" id="UP000242864">
    <property type="component" value="Chromosome"/>
</dbReference>
<dbReference type="HAMAP" id="MF_00784">
    <property type="entry name" value="AgrB"/>
    <property type="match status" value="1"/>
</dbReference>
<comment type="subcellular location">
    <subcellularLocation>
        <location evidence="9">Cell membrane</location>
        <topology evidence="9">Multi-pass membrane protein</topology>
    </subcellularLocation>
</comment>
<evidence type="ECO:0000256" key="7">
    <source>
        <dbReference type="ARBA" id="ARBA00023026"/>
    </source>
</evidence>
<evidence type="ECO:0000256" key="4">
    <source>
        <dbReference type="ARBA" id="ARBA00022692"/>
    </source>
</evidence>
<proteinExistence type="inferred from homology"/>
<evidence type="ECO:0000256" key="5">
    <source>
        <dbReference type="ARBA" id="ARBA00022801"/>
    </source>
</evidence>
<dbReference type="GO" id="GO:0008233">
    <property type="term" value="F:peptidase activity"/>
    <property type="evidence" value="ECO:0007669"/>
    <property type="project" value="UniProtKB-UniRule"/>
</dbReference>
<comment type="similarity">
    <text evidence="9">Belongs to the AgrB family.</text>
</comment>
<keyword evidence="4 9" id="KW-0812">Transmembrane</keyword>
<evidence type="ECO:0000256" key="8">
    <source>
        <dbReference type="ARBA" id="ARBA00023136"/>
    </source>
</evidence>
<keyword evidence="5 9" id="KW-0378">Hydrolase</keyword>
<dbReference type="InterPro" id="IPR006741">
    <property type="entry name" value="AgrB"/>
</dbReference>
<gene>
    <name evidence="9" type="primary">agrB</name>
    <name evidence="10" type="ORF">B5P37_02200</name>
</gene>
<evidence type="ECO:0000256" key="1">
    <source>
        <dbReference type="ARBA" id="ARBA00022475"/>
    </source>
</evidence>
<comment type="function">
    <text evidence="9">Essential for the production of a quorum sensing system signal molecule, the autoinducing peptide (AIP). This quorum sensing system is responsible for the regulation of the expression of virulence factor genes. Involved in the proteolytic processing of AgrD, the precursor of AIP.</text>
</comment>
<keyword evidence="8 9" id="KW-0472">Membrane</keyword>
<dbReference type="RefSeq" id="WP_085236662.1">
    <property type="nucleotide sequence ID" value="NZ_CP020773.1"/>
</dbReference>
<dbReference type="Pfam" id="PF04647">
    <property type="entry name" value="AgrB"/>
    <property type="match status" value="1"/>
</dbReference>
<dbReference type="GO" id="GO:0005886">
    <property type="term" value="C:plasma membrane"/>
    <property type="evidence" value="ECO:0007669"/>
    <property type="project" value="UniProtKB-SubCell"/>
</dbReference>
<evidence type="ECO:0000256" key="9">
    <source>
        <dbReference type="HAMAP-Rule" id="MF_00784"/>
    </source>
</evidence>
<evidence type="ECO:0000313" key="11">
    <source>
        <dbReference type="Proteomes" id="UP000242864"/>
    </source>
</evidence>
<keyword evidence="7 9" id="KW-0843">Virulence</keyword>
<keyword evidence="6 9" id="KW-1133">Transmembrane helix</keyword>
<evidence type="ECO:0000313" key="10">
    <source>
        <dbReference type="EMBL" id="ARJ50214.1"/>
    </source>
</evidence>
<feature type="transmembrane region" description="Helical" evidence="9">
    <location>
        <begin position="44"/>
        <end position="69"/>
    </location>
</feature>
<sequence length="188" mass="21543">MKFIDNGIERLALKLQQKQNLSHIEFLKVRLGMQVVVINFSKAVVTYGLALLLHLFLYTLIVHISFLVLRFYSNGAHAKNSILCHIQNILFFIFVPWLIVRYDIPFVYLLLLVILGSFLVVRYAPAATKKKPIAKKRIKGLKIRSCFAMGLLIIASFIVSEPYNKFILYGAILQSLTLLPIFKSKEET</sequence>
<dbReference type="KEGG" id="slz:B5P37_02200"/>
<protein>
    <recommendedName>
        <fullName evidence="9">Accessory gene regulator protein B</fullName>
        <ecNumber evidence="9">3.4.-.-</ecNumber>
    </recommendedName>
</protein>
<feature type="transmembrane region" description="Helical" evidence="9">
    <location>
        <begin position="106"/>
        <end position="123"/>
    </location>
</feature>
<dbReference type="EMBL" id="CP020773">
    <property type="protein sequence ID" value="ARJ50214.1"/>
    <property type="molecule type" value="Genomic_DNA"/>
</dbReference>
<evidence type="ECO:0000256" key="6">
    <source>
        <dbReference type="ARBA" id="ARBA00022989"/>
    </source>
</evidence>
<keyword evidence="11" id="KW-1185">Reference proteome</keyword>
<dbReference type="AlphaFoldDB" id="A0AAC9RS29"/>
<keyword evidence="1 9" id="KW-1003">Cell membrane</keyword>
<name>A0AAC9RS29_9STAP</name>
<keyword evidence="3 9" id="KW-0645">Protease</keyword>
<evidence type="ECO:0000256" key="2">
    <source>
        <dbReference type="ARBA" id="ARBA00022654"/>
    </source>
</evidence>
<evidence type="ECO:0000256" key="3">
    <source>
        <dbReference type="ARBA" id="ARBA00022670"/>
    </source>
</evidence>
<organism evidence="10 11">
    <name type="scientific">Staphylococcus lutrae</name>
    <dbReference type="NCBI Taxonomy" id="155085"/>
    <lineage>
        <taxon>Bacteria</taxon>
        <taxon>Bacillati</taxon>
        <taxon>Bacillota</taxon>
        <taxon>Bacilli</taxon>
        <taxon>Bacillales</taxon>
        <taxon>Staphylococcaceae</taxon>
        <taxon>Staphylococcus</taxon>
    </lineage>
</organism>
<feature type="transmembrane region" description="Helical" evidence="9">
    <location>
        <begin position="143"/>
        <end position="160"/>
    </location>
</feature>
<dbReference type="GO" id="GO:0009372">
    <property type="term" value="P:quorum sensing"/>
    <property type="evidence" value="ECO:0007669"/>
    <property type="project" value="UniProtKB-UniRule"/>
</dbReference>